<dbReference type="PANTHER" id="PTHR12411">
    <property type="entry name" value="CYSTEINE PROTEASE FAMILY C1-RELATED"/>
    <property type="match status" value="1"/>
</dbReference>
<evidence type="ECO:0000256" key="5">
    <source>
        <dbReference type="SAM" id="SignalP"/>
    </source>
</evidence>
<organism evidence="7 8">
    <name type="scientific">Tegillarca granosa</name>
    <name type="common">Malaysian cockle</name>
    <name type="synonym">Anadara granosa</name>
    <dbReference type="NCBI Taxonomy" id="220873"/>
    <lineage>
        <taxon>Eukaryota</taxon>
        <taxon>Metazoa</taxon>
        <taxon>Spiralia</taxon>
        <taxon>Lophotrochozoa</taxon>
        <taxon>Mollusca</taxon>
        <taxon>Bivalvia</taxon>
        <taxon>Autobranchia</taxon>
        <taxon>Pteriomorphia</taxon>
        <taxon>Arcoida</taxon>
        <taxon>Arcoidea</taxon>
        <taxon>Arcidae</taxon>
        <taxon>Tegillarca</taxon>
    </lineage>
</organism>
<evidence type="ECO:0000313" key="8">
    <source>
        <dbReference type="Proteomes" id="UP001217089"/>
    </source>
</evidence>
<evidence type="ECO:0000256" key="4">
    <source>
        <dbReference type="ARBA" id="ARBA00022807"/>
    </source>
</evidence>
<dbReference type="InterPro" id="IPR000668">
    <property type="entry name" value="Peptidase_C1A_C"/>
</dbReference>
<proteinExistence type="inferred from homology"/>
<dbReference type="Proteomes" id="UP001217089">
    <property type="component" value="Unassembled WGS sequence"/>
</dbReference>
<keyword evidence="5" id="KW-0732">Signal</keyword>
<dbReference type="Gene3D" id="3.90.70.10">
    <property type="entry name" value="Cysteine proteinases"/>
    <property type="match status" value="1"/>
</dbReference>
<feature type="domain" description="Peptidase C1A papain C-terminal" evidence="6">
    <location>
        <begin position="104"/>
        <end position="313"/>
    </location>
</feature>
<dbReference type="InterPro" id="IPR038765">
    <property type="entry name" value="Papain-like_cys_pep_sf"/>
</dbReference>
<evidence type="ECO:0000256" key="2">
    <source>
        <dbReference type="ARBA" id="ARBA00022670"/>
    </source>
</evidence>
<protein>
    <recommendedName>
        <fullName evidence="6">Peptidase C1A papain C-terminal domain-containing protein</fullName>
    </recommendedName>
</protein>
<dbReference type="Pfam" id="PF00112">
    <property type="entry name" value="Peptidase_C1"/>
    <property type="match status" value="1"/>
</dbReference>
<dbReference type="CDD" id="cd02248">
    <property type="entry name" value="Peptidase_C1A"/>
    <property type="match status" value="1"/>
</dbReference>
<keyword evidence="4" id="KW-0788">Thiol protease</keyword>
<dbReference type="InterPro" id="IPR013128">
    <property type="entry name" value="Peptidase_C1A"/>
</dbReference>
<feature type="chain" id="PRO_5047442172" description="Peptidase C1A papain C-terminal domain-containing protein" evidence="5">
    <location>
        <begin position="24"/>
        <end position="315"/>
    </location>
</feature>
<keyword evidence="3" id="KW-0378">Hydrolase</keyword>
<evidence type="ECO:0000256" key="1">
    <source>
        <dbReference type="ARBA" id="ARBA00008455"/>
    </source>
</evidence>
<dbReference type="PRINTS" id="PR00705">
    <property type="entry name" value="PAPAIN"/>
</dbReference>
<evidence type="ECO:0000313" key="7">
    <source>
        <dbReference type="EMBL" id="KAJ8309974.1"/>
    </source>
</evidence>
<keyword evidence="2" id="KW-0645">Protease</keyword>
<accession>A0ABQ9EY20</accession>
<gene>
    <name evidence="7" type="ORF">KUTeg_011839</name>
</gene>
<name>A0ABQ9EY20_TEGGR</name>
<evidence type="ECO:0000259" key="6">
    <source>
        <dbReference type="SMART" id="SM00645"/>
    </source>
</evidence>
<evidence type="ECO:0000256" key="3">
    <source>
        <dbReference type="ARBA" id="ARBA00022801"/>
    </source>
</evidence>
<dbReference type="PROSITE" id="PS00139">
    <property type="entry name" value="THIOL_PROTEASE_CYS"/>
    <property type="match status" value="1"/>
</dbReference>
<sequence>MDFMFSFVLSLHILSRYVTVSYSVENEFDKFILKYNKSYTNKHYEYQIRLQNFKQNFEVMIDILSTDLSHEEFKSLYLSDLKQSKIQKNEKWKTPNQKFGLLKVPLKVDWRSMENKNYISPVKNQNKCGACWAFASVETVESMYSITTRKETPLLNCADGNDGCNGGTTCNAFQWMNSSKTPIVSEKAYPLTDTSEYCTILPNGTKGIQVQNYTCEYLVQNEDRMLWLLAYVGPLTVAVDATTWNNYMGGIIQYHCSASENHAVQIVGYDISGDIPYYIVKNSWGTDFGIHGYLHIKYGNNVCGIAQTVSTVSVL</sequence>
<dbReference type="EMBL" id="JARBDR010000640">
    <property type="protein sequence ID" value="KAJ8309974.1"/>
    <property type="molecule type" value="Genomic_DNA"/>
</dbReference>
<dbReference type="InterPro" id="IPR039417">
    <property type="entry name" value="Peptidase_C1A_papain-like"/>
</dbReference>
<feature type="signal peptide" evidence="5">
    <location>
        <begin position="1"/>
        <end position="23"/>
    </location>
</feature>
<keyword evidence="8" id="KW-1185">Reference proteome</keyword>
<comment type="similarity">
    <text evidence="1">Belongs to the peptidase C1 family.</text>
</comment>
<dbReference type="SMART" id="SM00645">
    <property type="entry name" value="Pept_C1"/>
    <property type="match status" value="1"/>
</dbReference>
<dbReference type="SUPFAM" id="SSF54001">
    <property type="entry name" value="Cysteine proteinases"/>
    <property type="match status" value="1"/>
</dbReference>
<reference evidence="7 8" key="1">
    <citation type="submission" date="2022-12" db="EMBL/GenBank/DDBJ databases">
        <title>Chromosome-level genome of Tegillarca granosa.</title>
        <authorList>
            <person name="Kim J."/>
        </authorList>
    </citation>
    <scope>NUCLEOTIDE SEQUENCE [LARGE SCALE GENOMIC DNA]</scope>
    <source>
        <strain evidence="7">Teg-2019</strain>
        <tissue evidence="7">Adductor muscle</tissue>
    </source>
</reference>
<comment type="caution">
    <text evidence="7">The sequence shown here is derived from an EMBL/GenBank/DDBJ whole genome shotgun (WGS) entry which is preliminary data.</text>
</comment>
<dbReference type="InterPro" id="IPR000169">
    <property type="entry name" value="Pept_cys_AS"/>
</dbReference>